<dbReference type="InterPro" id="IPR011635">
    <property type="entry name" value="CARDB"/>
</dbReference>
<feature type="compositionally biased region" description="Gly residues" evidence="1">
    <location>
        <begin position="133"/>
        <end position="151"/>
    </location>
</feature>
<reference evidence="4 5" key="1">
    <citation type="submission" date="2015-08" db="EMBL/GenBank/DDBJ databases">
        <title>Genomes of Isolates from Cabo Rojo, PR.</title>
        <authorList>
            <person name="Sanchez-Nieves R.L."/>
            <person name="Montalvo-Rodriguez R."/>
        </authorList>
    </citation>
    <scope>NUCLEOTIDE SEQUENCE [LARGE SCALE GENOMIC DNA]</scope>
    <source>
        <strain evidence="4 5">5</strain>
    </source>
</reference>
<dbReference type="STRING" id="1765655.AMR74_08135"/>
<dbReference type="AlphaFoldDB" id="A0A0N0BR68"/>
<feature type="compositionally biased region" description="Gly residues" evidence="1">
    <location>
        <begin position="160"/>
        <end position="186"/>
    </location>
</feature>
<keyword evidence="2" id="KW-0472">Membrane</keyword>
<feature type="region of interest" description="Disordered" evidence="1">
    <location>
        <begin position="446"/>
        <end position="472"/>
    </location>
</feature>
<proteinExistence type="predicted"/>
<dbReference type="InterPro" id="IPR013783">
    <property type="entry name" value="Ig-like_fold"/>
</dbReference>
<comment type="caution">
    <text evidence="4">The sequence shown here is derived from an EMBL/GenBank/DDBJ whole genome shotgun (WGS) entry which is preliminary data.</text>
</comment>
<gene>
    <name evidence="4" type="ORF">AMR74_08135</name>
</gene>
<feature type="transmembrane region" description="Helical" evidence="2">
    <location>
        <begin position="478"/>
        <end position="502"/>
    </location>
</feature>
<evidence type="ECO:0000259" key="3">
    <source>
        <dbReference type="Pfam" id="PF07705"/>
    </source>
</evidence>
<dbReference type="Gene3D" id="2.60.40.10">
    <property type="entry name" value="Immunoglobulins"/>
    <property type="match status" value="1"/>
</dbReference>
<organism evidence="4 5">
    <name type="scientific">Halorubrum tropicale</name>
    <dbReference type="NCBI Taxonomy" id="1765655"/>
    <lineage>
        <taxon>Archaea</taxon>
        <taxon>Methanobacteriati</taxon>
        <taxon>Methanobacteriota</taxon>
        <taxon>Stenosarchaea group</taxon>
        <taxon>Halobacteria</taxon>
        <taxon>Halobacteriales</taxon>
        <taxon>Haloferacaceae</taxon>
        <taxon>Halorubrum</taxon>
    </lineage>
</organism>
<evidence type="ECO:0000256" key="1">
    <source>
        <dbReference type="SAM" id="MobiDB-lite"/>
    </source>
</evidence>
<dbReference type="RefSeq" id="WP_053771571.1">
    <property type="nucleotide sequence ID" value="NZ_LIST01000003.1"/>
</dbReference>
<sequence length="505" mass="50069">MSRTPSKSLTVVIASLLVVSAVAGAPAAVAQDGPPPTPAAYFGEITVDGEPAPEGVEVTAYVDGELRGSLTTTQIGAYGGSSAFDRKLVVEGTDADAGATVEFRVNGEVASTDDAIEWEPGEVRRVDLAVGDGADGGDGSDGSDGGDGSDGADGSDGSDGSDGGDGSGGGDGSDGADTDGGGGGGAVAPPPSGDAVETTAASVEMANGTATLSAGSVGTDEVVEADLPNGTATPNATLAALSVAPSSEILSFGVEATAMAPSELPDGVRDHEGAETVSVFEIEPTTFDSGAVESAEIRFETEMSAFSDAESPEGVALYRYVNNRWRELPTTYEGDGVYVAETPGFSYFAVGGPQSDVTVAEASLGAAEVSPESETEVAVRLRNAGDAEGTTNVGLRINGELVADRTITVPADATRRVTFTPRFPEVGEYDVAVGSTEVGTVSVVESTDDADSGNGGGAGATGDGSGDASDDGAPLEGFGVGLTQVVGLVSLLLVVAGGFLLLRRE</sequence>
<keyword evidence="2" id="KW-1133">Transmembrane helix</keyword>
<feature type="region of interest" description="Disordered" evidence="1">
    <location>
        <begin position="129"/>
        <end position="198"/>
    </location>
</feature>
<evidence type="ECO:0000313" key="5">
    <source>
        <dbReference type="Proteomes" id="UP000037747"/>
    </source>
</evidence>
<dbReference type="OrthoDB" id="330384at2157"/>
<name>A0A0N0BR68_9EURY</name>
<evidence type="ECO:0000256" key="2">
    <source>
        <dbReference type="SAM" id="Phobius"/>
    </source>
</evidence>
<evidence type="ECO:0000313" key="4">
    <source>
        <dbReference type="EMBL" id="KOX96400.1"/>
    </source>
</evidence>
<accession>A0A0N0BR68</accession>
<dbReference type="Pfam" id="PF07705">
    <property type="entry name" value="CARDB"/>
    <property type="match status" value="1"/>
</dbReference>
<dbReference type="InterPro" id="IPR026453">
    <property type="entry name" value="PGF_pre_PGF"/>
</dbReference>
<dbReference type="Proteomes" id="UP000037747">
    <property type="component" value="Unassembled WGS sequence"/>
</dbReference>
<feature type="compositionally biased region" description="Gly residues" evidence="1">
    <location>
        <begin position="453"/>
        <end position="465"/>
    </location>
</feature>
<dbReference type="NCBIfam" id="TIGR04213">
    <property type="entry name" value="PGF_pre_PGF"/>
    <property type="match status" value="1"/>
</dbReference>
<keyword evidence="2" id="KW-0812">Transmembrane</keyword>
<protein>
    <recommendedName>
        <fullName evidence="3">CARDB domain-containing protein</fullName>
    </recommendedName>
</protein>
<keyword evidence="5" id="KW-1185">Reference proteome</keyword>
<feature type="domain" description="CARDB" evidence="3">
    <location>
        <begin position="355"/>
        <end position="435"/>
    </location>
</feature>
<dbReference type="EMBL" id="LIST01000003">
    <property type="protein sequence ID" value="KOX96400.1"/>
    <property type="molecule type" value="Genomic_DNA"/>
</dbReference>
<dbReference type="PATRIC" id="fig|1705389.3.peg.2383"/>